<evidence type="ECO:0000256" key="1">
    <source>
        <dbReference type="ARBA" id="ARBA00023054"/>
    </source>
</evidence>
<dbReference type="PANTHER" id="PTHR16768">
    <property type="entry name" value="DOWN REGULATED IN RENAL CARCINOMA 1/TU3A"/>
    <property type="match status" value="1"/>
</dbReference>
<reference evidence="5" key="1">
    <citation type="submission" date="2025-08" db="UniProtKB">
        <authorList>
            <consortium name="RefSeq"/>
        </authorList>
    </citation>
    <scope>IDENTIFICATION</scope>
</reference>
<protein>
    <submittedName>
        <fullName evidence="5">Protein FAM107B-like isoform X2</fullName>
    </submittedName>
</protein>
<dbReference type="RefSeq" id="XP_055883451.1">
    <property type="nucleotide sequence ID" value="XM_056027476.1"/>
</dbReference>
<sequence length="206" mass="23319">MPRGATIQDMRAEEDLYTCFPEPDPDYLNDDNDDEEGKTFHPPDAAADFPPPPPPCSAEELSAAVAEAYSAQHSNGIAPTADGLSPADAPLIKPKPLVNPCLESRERQALHRELLMNYKIGKDVLKKPELDKVMRDRREVQRKKEWDEQKSNKGRTSLEIKLEERANRMKEEEEKKMKVIVEESQTPELVRIQRKILKSSGTGEQS</sequence>
<keyword evidence="1 2" id="KW-0175">Coiled coil</keyword>
<dbReference type="Proteomes" id="UP001165740">
    <property type="component" value="Chromosome 4"/>
</dbReference>
<evidence type="ECO:0000256" key="3">
    <source>
        <dbReference type="SAM" id="MobiDB-lite"/>
    </source>
</evidence>
<dbReference type="PANTHER" id="PTHR16768:SF5">
    <property type="entry name" value="FI14214P"/>
    <property type="match status" value="1"/>
</dbReference>
<evidence type="ECO:0000313" key="5">
    <source>
        <dbReference type="RefSeq" id="XP_055883451.1"/>
    </source>
</evidence>
<evidence type="ECO:0000256" key="2">
    <source>
        <dbReference type="SAM" id="Coils"/>
    </source>
</evidence>
<proteinExistence type="predicted"/>
<evidence type="ECO:0000313" key="4">
    <source>
        <dbReference type="Proteomes" id="UP001165740"/>
    </source>
</evidence>
<feature type="region of interest" description="Disordered" evidence="3">
    <location>
        <begin position="75"/>
        <end position="97"/>
    </location>
</feature>
<feature type="region of interest" description="Disordered" evidence="3">
    <location>
        <begin position="1"/>
        <end position="60"/>
    </location>
</feature>
<dbReference type="AlphaFoldDB" id="A0A9W3A8F5"/>
<keyword evidence="4" id="KW-1185">Reference proteome</keyword>
<gene>
    <name evidence="5" type="primary">LOC106052374</name>
</gene>
<dbReference type="GeneID" id="106052374"/>
<accession>A0A9W3A8F5</accession>
<feature type="compositionally biased region" description="Acidic residues" evidence="3">
    <location>
        <begin position="23"/>
        <end position="36"/>
    </location>
</feature>
<organism evidence="4 5">
    <name type="scientific">Biomphalaria glabrata</name>
    <name type="common">Bloodfluke planorb</name>
    <name type="synonym">Freshwater snail</name>
    <dbReference type="NCBI Taxonomy" id="6526"/>
    <lineage>
        <taxon>Eukaryota</taxon>
        <taxon>Metazoa</taxon>
        <taxon>Spiralia</taxon>
        <taxon>Lophotrochozoa</taxon>
        <taxon>Mollusca</taxon>
        <taxon>Gastropoda</taxon>
        <taxon>Heterobranchia</taxon>
        <taxon>Euthyneura</taxon>
        <taxon>Panpulmonata</taxon>
        <taxon>Hygrophila</taxon>
        <taxon>Lymnaeoidea</taxon>
        <taxon>Planorbidae</taxon>
        <taxon>Biomphalaria</taxon>
    </lineage>
</organism>
<name>A0A9W3A8F5_BIOGL</name>
<dbReference type="Pfam" id="PF06625">
    <property type="entry name" value="DUF1151"/>
    <property type="match status" value="1"/>
</dbReference>
<feature type="coiled-coil region" evidence="2">
    <location>
        <begin position="155"/>
        <end position="183"/>
    </location>
</feature>
<dbReference type="InterPro" id="IPR009533">
    <property type="entry name" value="FAM107"/>
</dbReference>